<gene>
    <name evidence="5" type="ORF">MPLG2_2511</name>
</gene>
<proteinExistence type="predicted"/>
<organism evidence="5 6">
    <name type="scientific">Micropruina glycogenica</name>
    <dbReference type="NCBI Taxonomy" id="75385"/>
    <lineage>
        <taxon>Bacteria</taxon>
        <taxon>Bacillati</taxon>
        <taxon>Actinomycetota</taxon>
        <taxon>Actinomycetes</taxon>
        <taxon>Propionibacteriales</taxon>
        <taxon>Nocardioidaceae</taxon>
        <taxon>Micropruina</taxon>
    </lineage>
</organism>
<dbReference type="RefSeq" id="WP_105186251.1">
    <property type="nucleotide sequence ID" value="NZ_BAAAGO010000031.1"/>
</dbReference>
<feature type="domain" description="Alpha/beta-hydrolase catalytic" evidence="3">
    <location>
        <begin position="247"/>
        <end position="529"/>
    </location>
</feature>
<feature type="region of interest" description="Disordered" evidence="1">
    <location>
        <begin position="189"/>
        <end position="213"/>
    </location>
</feature>
<dbReference type="AlphaFoldDB" id="A0A2N9JJ32"/>
<keyword evidence="2" id="KW-0812">Transmembrane</keyword>
<dbReference type="KEGG" id="mgg:MPLG2_2511"/>
<evidence type="ECO:0008006" key="7">
    <source>
        <dbReference type="Google" id="ProtNLM"/>
    </source>
</evidence>
<feature type="region of interest" description="Disordered" evidence="1">
    <location>
        <begin position="550"/>
        <end position="580"/>
    </location>
</feature>
<evidence type="ECO:0000259" key="4">
    <source>
        <dbReference type="Pfam" id="PF15420"/>
    </source>
</evidence>
<dbReference type="InterPro" id="IPR027787">
    <property type="entry name" value="Alpha/beta-hydrolase_catalytic"/>
</dbReference>
<accession>A0A2N9JJ32</accession>
<dbReference type="OrthoDB" id="4397445at2"/>
<dbReference type="EMBL" id="LT985188">
    <property type="protein sequence ID" value="SPD87541.1"/>
    <property type="molecule type" value="Genomic_DNA"/>
</dbReference>
<sequence>MGAVSGLGLVLGLCAFLVTFAPSLLPRRWLMQGLIGGVVAVIGYLVGLALEATARFLARMIGLTVQVTWTMPGGQQILTLVGVTLLVLGWSWSVREHRRTARLVDMPLQPVWHDIAATGVALAFLAVLVTLVTGLVMLGSWATNGLDLFMPSLLSLLVVVVAIIVALRLVNRVLVRRVFESLTRQAEKMNRRRPRGVEAPTSATRSGSPGAAQSWDDLGRRGQIFTSCGPSAQQIEAVTGEPALEPIRVYATQGDDGVAGAVAAAMAEVRRTGALNRGTLVVNTPAGRGWVDEFSVQAVEYLTGGDCATVSIQYSKLASAFVFLADRDTPGQSAFALLEALEEEIELMPRDRRPAIFVSGESLGSFGGHGAFVDADDMVARIAGAVWIGTPGFTRIARDLVRLRMRGSPEITPVIDNGKHIRFVTRPEELVADAYGRPLGRWDAPRIVYVAHASDPMARFTAELAWREPDWLHERAGSDVNPSLRWWPLVTWFQVSTDMATSLDTPPGHGHIYEDELVPVWAAVLQRTDAPVTAIVAAIRSAVEVLKKPAPGAAVGSGKGSGSLGSIRPGGGLGGPGASG</sequence>
<keyword evidence="2" id="KW-1133">Transmembrane helix</keyword>
<evidence type="ECO:0000313" key="6">
    <source>
        <dbReference type="Proteomes" id="UP000238164"/>
    </source>
</evidence>
<dbReference type="Pfam" id="PF15420">
    <property type="entry name" value="Abhydrolase_9_N"/>
    <property type="match status" value="1"/>
</dbReference>
<feature type="transmembrane region" description="Helical" evidence="2">
    <location>
        <begin position="77"/>
        <end position="94"/>
    </location>
</feature>
<feature type="transmembrane region" description="Helical" evidence="2">
    <location>
        <begin position="6"/>
        <end position="25"/>
    </location>
</feature>
<evidence type="ECO:0000313" key="5">
    <source>
        <dbReference type="EMBL" id="SPD87541.1"/>
    </source>
</evidence>
<keyword evidence="6" id="KW-1185">Reference proteome</keyword>
<name>A0A2N9JJ32_9ACTN</name>
<evidence type="ECO:0000259" key="3">
    <source>
        <dbReference type="Pfam" id="PF10081"/>
    </source>
</evidence>
<feature type="transmembrane region" description="Helical" evidence="2">
    <location>
        <begin position="115"/>
        <end position="142"/>
    </location>
</feature>
<feature type="compositionally biased region" description="Gly residues" evidence="1">
    <location>
        <begin position="555"/>
        <end position="580"/>
    </location>
</feature>
<reference evidence="5 6" key="1">
    <citation type="submission" date="2018-02" db="EMBL/GenBank/DDBJ databases">
        <authorList>
            <person name="Cohen D.B."/>
            <person name="Kent A.D."/>
        </authorList>
    </citation>
    <scope>NUCLEOTIDE SEQUENCE [LARGE SCALE GENOMIC DNA]</scope>
    <source>
        <strain evidence="5">1</strain>
    </source>
</reference>
<feature type="transmembrane region" description="Helical" evidence="2">
    <location>
        <begin position="148"/>
        <end position="170"/>
    </location>
</feature>
<protein>
    <recommendedName>
        <fullName evidence="7">Alpha/beta-hydrolase family protein</fullName>
    </recommendedName>
</protein>
<evidence type="ECO:0000256" key="2">
    <source>
        <dbReference type="SAM" id="Phobius"/>
    </source>
</evidence>
<dbReference type="InterPro" id="IPR027788">
    <property type="entry name" value="Alpha/beta-hydrolase_N_dom"/>
</dbReference>
<dbReference type="Proteomes" id="UP000238164">
    <property type="component" value="Chromosome 1"/>
</dbReference>
<keyword evidence="2" id="KW-0472">Membrane</keyword>
<feature type="domain" description="Alpha/beta-hydrolase N-terminal" evidence="4">
    <location>
        <begin position="20"/>
        <end position="230"/>
    </location>
</feature>
<evidence type="ECO:0000256" key="1">
    <source>
        <dbReference type="SAM" id="MobiDB-lite"/>
    </source>
</evidence>
<feature type="transmembrane region" description="Helical" evidence="2">
    <location>
        <begin position="34"/>
        <end position="57"/>
    </location>
</feature>
<dbReference type="Pfam" id="PF10081">
    <property type="entry name" value="Abhydrolase_9"/>
    <property type="match status" value="1"/>
</dbReference>